<dbReference type="PANTHER" id="PTHR31259:SF3">
    <property type="entry name" value="ENDOSOME-ASSOCIATED-TRAFFICKING REGULATOR 1"/>
    <property type="match status" value="1"/>
</dbReference>
<keyword evidence="3 4" id="KW-0175">Coiled coil</keyword>
<protein>
    <recommendedName>
        <fullName evidence="2">Endosome-associated-trafficking regulator 1</fullName>
    </recommendedName>
</protein>
<feature type="region of interest" description="Disordered" evidence="5">
    <location>
        <begin position="192"/>
        <end position="226"/>
    </location>
</feature>
<sequence length="429" mass="47850">MAEGDENFPKNFRSKSPTNKNDSEKNDVSLDLDLALSCQKKVEHNQTVEETKTPGTSESSKREDNPFSFKHFLRSDSTNYQNQGARPKVYCDGRPISSISDVDLRNSGAKQTRIIPEYPSALPDFVQDHLVIEQCYLGKDSSKNSYSLDLNNLPGFNSSRSSININRLHCNSSQNFHPRINNSPTNFSVPLDLPGGPQAGFPLDLPISQDSQPSSSRSCPASTEAGVTKSLPDFLADGAVRTQVNHEESNNHSHDRELHHEIEFYQTQLAEQTRRANQLQRELDAVRSREHEYSENLSKALEKSERNLKRSNERALSAEGTIIKLRQEITALKNENNRLRKENESFRGEATSSGGATGGICSGITEIQSQRLAQELRNAASSAEHSLRQLLTGVDNLRIMAASLENMHRIEERRETFLDSDDDAAGPAL</sequence>
<dbReference type="InParanoid" id="A0A1W4XUG6"/>
<dbReference type="GO" id="GO:0055037">
    <property type="term" value="C:recycling endosome"/>
    <property type="evidence" value="ECO:0007669"/>
    <property type="project" value="TreeGrafter"/>
</dbReference>
<feature type="compositionally biased region" description="Low complexity" evidence="5">
    <location>
        <begin position="208"/>
        <end position="222"/>
    </location>
</feature>
<accession>A0A1W4XUG6</accession>
<dbReference type="Proteomes" id="UP000192223">
    <property type="component" value="Unplaced"/>
</dbReference>
<evidence type="ECO:0000256" key="4">
    <source>
        <dbReference type="SAM" id="Coils"/>
    </source>
</evidence>
<keyword evidence="6" id="KW-1185">Reference proteome</keyword>
<dbReference type="GO" id="GO:0005769">
    <property type="term" value="C:early endosome"/>
    <property type="evidence" value="ECO:0007669"/>
    <property type="project" value="TreeGrafter"/>
</dbReference>
<reference evidence="7" key="1">
    <citation type="submission" date="2025-08" db="UniProtKB">
        <authorList>
            <consortium name="RefSeq"/>
        </authorList>
    </citation>
    <scope>IDENTIFICATION</scope>
    <source>
        <tissue evidence="7">Entire body</tissue>
    </source>
</reference>
<name>A0A1W4XUG6_AGRPL</name>
<dbReference type="GeneID" id="108744711"/>
<dbReference type="GO" id="GO:0030496">
    <property type="term" value="C:midbody"/>
    <property type="evidence" value="ECO:0007669"/>
    <property type="project" value="TreeGrafter"/>
</dbReference>
<dbReference type="InterPro" id="IPR026757">
    <property type="entry name" value="ENTR1"/>
</dbReference>
<feature type="coiled-coil region" evidence="4">
    <location>
        <begin position="262"/>
        <end position="349"/>
    </location>
</feature>
<dbReference type="KEGG" id="apln:108744711"/>
<evidence type="ECO:0000256" key="2">
    <source>
        <dbReference type="ARBA" id="ARBA00016007"/>
    </source>
</evidence>
<dbReference type="GO" id="GO:0045724">
    <property type="term" value="P:positive regulation of cilium assembly"/>
    <property type="evidence" value="ECO:0007669"/>
    <property type="project" value="TreeGrafter"/>
</dbReference>
<evidence type="ECO:0000313" key="6">
    <source>
        <dbReference type="Proteomes" id="UP000192223"/>
    </source>
</evidence>
<feature type="compositionally biased region" description="Basic and acidic residues" evidence="5">
    <location>
        <begin position="41"/>
        <end position="52"/>
    </location>
</feature>
<evidence type="ECO:0000313" key="7">
    <source>
        <dbReference type="RefSeq" id="XP_018336118.1"/>
    </source>
</evidence>
<gene>
    <name evidence="7" type="primary">LOC108744711</name>
</gene>
<dbReference type="STRING" id="224129.A0A1W4XUG6"/>
<dbReference type="RefSeq" id="XP_018336118.1">
    <property type="nucleotide sequence ID" value="XM_018480616.2"/>
</dbReference>
<feature type="region of interest" description="Disordered" evidence="5">
    <location>
        <begin position="1"/>
        <end position="28"/>
    </location>
</feature>
<dbReference type="GO" id="GO:0032465">
    <property type="term" value="P:regulation of cytokinesis"/>
    <property type="evidence" value="ECO:0007669"/>
    <property type="project" value="TreeGrafter"/>
</dbReference>
<evidence type="ECO:0000256" key="5">
    <source>
        <dbReference type="SAM" id="MobiDB-lite"/>
    </source>
</evidence>
<proteinExistence type="inferred from homology"/>
<feature type="region of interest" description="Disordered" evidence="5">
    <location>
        <begin position="41"/>
        <end position="66"/>
    </location>
</feature>
<dbReference type="GO" id="GO:0005813">
    <property type="term" value="C:centrosome"/>
    <property type="evidence" value="ECO:0007669"/>
    <property type="project" value="TreeGrafter"/>
</dbReference>
<dbReference type="GO" id="GO:1903566">
    <property type="term" value="P:positive regulation of protein localization to cilium"/>
    <property type="evidence" value="ECO:0007669"/>
    <property type="project" value="TreeGrafter"/>
</dbReference>
<dbReference type="GO" id="GO:0036064">
    <property type="term" value="C:ciliary basal body"/>
    <property type="evidence" value="ECO:0007669"/>
    <property type="project" value="TreeGrafter"/>
</dbReference>
<dbReference type="OrthoDB" id="6499155at2759"/>
<dbReference type="AlphaFoldDB" id="A0A1W4XUG6"/>
<organism evidence="6 7">
    <name type="scientific">Agrilus planipennis</name>
    <name type="common">Emerald ash borer</name>
    <name type="synonym">Agrilus marcopoli</name>
    <dbReference type="NCBI Taxonomy" id="224129"/>
    <lineage>
        <taxon>Eukaryota</taxon>
        <taxon>Metazoa</taxon>
        <taxon>Ecdysozoa</taxon>
        <taxon>Arthropoda</taxon>
        <taxon>Hexapoda</taxon>
        <taxon>Insecta</taxon>
        <taxon>Pterygota</taxon>
        <taxon>Neoptera</taxon>
        <taxon>Endopterygota</taxon>
        <taxon>Coleoptera</taxon>
        <taxon>Polyphaga</taxon>
        <taxon>Elateriformia</taxon>
        <taxon>Buprestoidea</taxon>
        <taxon>Buprestidae</taxon>
        <taxon>Agrilinae</taxon>
        <taxon>Agrilus</taxon>
    </lineage>
</organism>
<comment type="similarity">
    <text evidence="1">Belongs to the ENTR1 family.</text>
</comment>
<evidence type="ECO:0000256" key="1">
    <source>
        <dbReference type="ARBA" id="ARBA00007791"/>
    </source>
</evidence>
<dbReference type="PANTHER" id="PTHR31259">
    <property type="entry name" value="ENDOSOME-ASSOCIATED TRAFFICKING REGULATOR 1"/>
    <property type="match status" value="1"/>
</dbReference>
<evidence type="ECO:0000256" key="3">
    <source>
        <dbReference type="ARBA" id="ARBA00023054"/>
    </source>
</evidence>